<comment type="caution">
    <text evidence="2">The sequence shown here is derived from an EMBL/GenBank/DDBJ whole genome shotgun (WGS) entry which is preliminary data.</text>
</comment>
<dbReference type="EMBL" id="JBHSXH010000009">
    <property type="protein sequence ID" value="MFC6824331.1"/>
    <property type="molecule type" value="Genomic_DNA"/>
</dbReference>
<dbReference type="InterPro" id="IPR058410">
    <property type="entry name" value="DUF8097"/>
</dbReference>
<gene>
    <name evidence="2" type="ORF">ACFQEV_04880</name>
</gene>
<protein>
    <recommendedName>
        <fullName evidence="1">DUF8097 domain-containing protein</fullName>
    </recommendedName>
</protein>
<evidence type="ECO:0000259" key="1">
    <source>
        <dbReference type="Pfam" id="PF26397"/>
    </source>
</evidence>
<keyword evidence="3" id="KW-1185">Reference proteome</keyword>
<organism evidence="2 3">
    <name type="scientific">Halopelagius fulvigenes</name>
    <dbReference type="NCBI Taxonomy" id="1198324"/>
    <lineage>
        <taxon>Archaea</taxon>
        <taxon>Methanobacteriati</taxon>
        <taxon>Methanobacteriota</taxon>
        <taxon>Stenosarchaea group</taxon>
        <taxon>Halobacteria</taxon>
        <taxon>Halobacteriales</taxon>
        <taxon>Haloferacaceae</taxon>
    </lineage>
</organism>
<accession>A0ABD5TX35</accession>
<name>A0ABD5TX35_9EURY</name>
<dbReference type="AlphaFoldDB" id="A0ABD5TX35"/>
<dbReference type="RefSeq" id="WP_379693115.1">
    <property type="nucleotide sequence ID" value="NZ_JBHSXH010000009.1"/>
</dbReference>
<feature type="domain" description="DUF8097" evidence="1">
    <location>
        <begin position="1"/>
        <end position="121"/>
    </location>
</feature>
<evidence type="ECO:0000313" key="2">
    <source>
        <dbReference type="EMBL" id="MFC6824331.1"/>
    </source>
</evidence>
<reference evidence="2 3" key="1">
    <citation type="journal article" date="2019" name="Int. J. Syst. Evol. Microbiol.">
        <title>The Global Catalogue of Microorganisms (GCM) 10K type strain sequencing project: providing services to taxonomists for standard genome sequencing and annotation.</title>
        <authorList>
            <consortium name="The Broad Institute Genomics Platform"/>
            <consortium name="The Broad Institute Genome Sequencing Center for Infectious Disease"/>
            <person name="Wu L."/>
            <person name="Ma J."/>
        </authorList>
    </citation>
    <scope>NUCLEOTIDE SEQUENCE [LARGE SCALE GENOMIC DNA]</scope>
    <source>
        <strain evidence="2 3">YIM 94188</strain>
    </source>
</reference>
<dbReference type="Pfam" id="PF26397">
    <property type="entry name" value="DUF8097"/>
    <property type="match status" value="1"/>
</dbReference>
<proteinExistence type="predicted"/>
<evidence type="ECO:0000313" key="3">
    <source>
        <dbReference type="Proteomes" id="UP001596408"/>
    </source>
</evidence>
<sequence length="123" mass="13857">MVSQRTRARFNVLAEAFSIPLEAYVRSRANDDDDEESSLNATWFLAGFAYRIANAWAYDRDVGGIRSSRLRQLALGVAFAALGFRSRDRPESEWRSFTLGGSLGYVCYRLRYGVFGPLSGDEE</sequence>
<dbReference type="Proteomes" id="UP001596408">
    <property type="component" value="Unassembled WGS sequence"/>
</dbReference>